<dbReference type="Proteomes" id="UP000095751">
    <property type="component" value="Unassembled WGS sequence"/>
</dbReference>
<feature type="compositionally biased region" description="Low complexity" evidence="1">
    <location>
        <begin position="406"/>
        <end position="430"/>
    </location>
</feature>
<keyword evidence="4" id="KW-1185">Reference proteome</keyword>
<organism evidence="3 4">
    <name type="scientific">Fragilariopsis cylindrus CCMP1102</name>
    <dbReference type="NCBI Taxonomy" id="635003"/>
    <lineage>
        <taxon>Eukaryota</taxon>
        <taxon>Sar</taxon>
        <taxon>Stramenopiles</taxon>
        <taxon>Ochrophyta</taxon>
        <taxon>Bacillariophyta</taxon>
        <taxon>Bacillariophyceae</taxon>
        <taxon>Bacillariophycidae</taxon>
        <taxon>Bacillariales</taxon>
        <taxon>Bacillariaceae</taxon>
        <taxon>Fragilariopsis</taxon>
    </lineage>
</organism>
<dbReference type="InterPro" id="IPR046341">
    <property type="entry name" value="SET_dom_sf"/>
</dbReference>
<dbReference type="PANTHER" id="PTHR13271:SF34">
    <property type="entry name" value="N-LYSINE METHYLTRANSFERASE SETD6"/>
    <property type="match status" value="1"/>
</dbReference>
<name>A0A1E7EJZ2_9STRA</name>
<evidence type="ECO:0000313" key="4">
    <source>
        <dbReference type="Proteomes" id="UP000095751"/>
    </source>
</evidence>
<evidence type="ECO:0000259" key="2">
    <source>
        <dbReference type="PROSITE" id="PS50280"/>
    </source>
</evidence>
<feature type="domain" description="SET" evidence="2">
    <location>
        <begin position="79"/>
        <end position="359"/>
    </location>
</feature>
<feature type="region of interest" description="Disordered" evidence="1">
    <location>
        <begin position="38"/>
        <end position="75"/>
    </location>
</feature>
<dbReference type="GO" id="GO:0005634">
    <property type="term" value="C:nucleus"/>
    <property type="evidence" value="ECO:0007669"/>
    <property type="project" value="TreeGrafter"/>
</dbReference>
<dbReference type="InterPro" id="IPR050600">
    <property type="entry name" value="SETD3_SETD6_MTase"/>
</dbReference>
<dbReference type="EMBL" id="KV784418">
    <property type="protein sequence ID" value="OEU06249.1"/>
    <property type="molecule type" value="Genomic_DNA"/>
</dbReference>
<sequence length="738" mass="83188">MTAMMTNATATATAATTTNNNKLWNDLVEWVNNSSSANANANAYNNKTGDNSRSGSGNSDDHDNENEDNDEDVGGYVHPSLLLKQEDEGDKSSRGIFTTTTIAKGELLIRIPSYLIISGESESSSKTTTAATAVAPVAPKPAPKPAASSWLQCLGEFIRIKKESTDEENKNNNSCYQHQPYLNSLPNYTDYETLHNWSSSTSSTKNNNTEEDLSFLKGTTLGNMVLHDRTNNITQLHYEISIKPYLNQLGLLLSDNDTNKNYELFLEASMCISTRGFHVLPTTDNDNDNNNNNDNSLSLVYDGPFLLPVIDLLNHNPNRACTSLQRIQTTNSSTNTITYFTMRAERNIHQEEELYHSYGHQLTSSQLLQTFGFVPIQYTNRVIQQVEVDDEIEIAKSTSRSKSMTDNDNNNSNNNVTTISATTTSNNTNTNTNTTSSLFTFTPVSLQKEKHLLAATKKIKSVSSSSASYPDKLQQMIQKKTIGRSYDKNDNDENDNDLYWDVHDIPTQDMITLLAVQFLPEEAYIEIFPSSTSACTSVISQDQQDYDYDNSNSSIGMGSSIRLDRSILVNDSYLGMLVCYSLMMAIQLKSKEYTTTSTTNDNDNGNDTSVEVEVLVLGSSLVRMCQHEKDQIQTMLRSYSTNSGEQCEQQRKRKQRELYGRTIRLEEMINLYKFYMEIQQLMTTIEQQLNYNNNKNNNEKDDELWGRQCEDKIKSAPEIDRQTLTENNRKKVVQNRDI</sequence>
<dbReference type="InterPro" id="IPR001214">
    <property type="entry name" value="SET_dom"/>
</dbReference>
<dbReference type="KEGG" id="fcy:FRACYDRAFT_255468"/>
<dbReference type="PROSITE" id="PS50280">
    <property type="entry name" value="SET"/>
    <property type="match status" value="1"/>
</dbReference>
<dbReference type="AlphaFoldDB" id="A0A1E7EJZ2"/>
<dbReference type="Gene3D" id="3.90.1410.10">
    <property type="entry name" value="set domain protein methyltransferase, domain 1"/>
    <property type="match status" value="1"/>
</dbReference>
<dbReference type="Pfam" id="PF00856">
    <property type="entry name" value="SET"/>
    <property type="match status" value="1"/>
</dbReference>
<dbReference type="PANTHER" id="PTHR13271">
    <property type="entry name" value="UNCHARACTERIZED PUTATIVE METHYLTRANSFERASE"/>
    <property type="match status" value="1"/>
</dbReference>
<evidence type="ECO:0000313" key="3">
    <source>
        <dbReference type="EMBL" id="OEU06249.1"/>
    </source>
</evidence>
<dbReference type="CDD" id="cd10527">
    <property type="entry name" value="SET_LSMT"/>
    <property type="match status" value="1"/>
</dbReference>
<evidence type="ECO:0000256" key="1">
    <source>
        <dbReference type="SAM" id="MobiDB-lite"/>
    </source>
</evidence>
<feature type="region of interest" description="Disordered" evidence="1">
    <location>
        <begin position="398"/>
        <end position="430"/>
    </location>
</feature>
<dbReference type="InParanoid" id="A0A1E7EJZ2"/>
<feature type="compositionally biased region" description="Low complexity" evidence="1">
    <location>
        <begin position="38"/>
        <end position="58"/>
    </location>
</feature>
<accession>A0A1E7EJZ2</accession>
<reference evidence="3 4" key="1">
    <citation type="submission" date="2016-09" db="EMBL/GenBank/DDBJ databases">
        <title>Extensive genetic diversity and differential bi-allelic expression allows diatom success in the polar Southern Ocean.</title>
        <authorList>
            <consortium name="DOE Joint Genome Institute"/>
            <person name="Mock T."/>
            <person name="Otillar R.P."/>
            <person name="Strauss J."/>
            <person name="Dupont C."/>
            <person name="Frickenhaus S."/>
            <person name="Maumus F."/>
            <person name="Mcmullan M."/>
            <person name="Sanges R."/>
            <person name="Schmutz J."/>
            <person name="Toseland A."/>
            <person name="Valas R."/>
            <person name="Veluchamy A."/>
            <person name="Ward B.J."/>
            <person name="Allen A."/>
            <person name="Barry K."/>
            <person name="Falciatore A."/>
            <person name="Ferrante M."/>
            <person name="Fortunato A.E."/>
            <person name="Gloeckner G."/>
            <person name="Gruber A."/>
            <person name="Hipkin R."/>
            <person name="Janech M."/>
            <person name="Kroth P."/>
            <person name="Leese F."/>
            <person name="Lindquist E."/>
            <person name="Lyon B.R."/>
            <person name="Martin J."/>
            <person name="Mayer C."/>
            <person name="Parker M."/>
            <person name="Quesneville H."/>
            <person name="Raymond J."/>
            <person name="Uhlig C."/>
            <person name="Valentin K.U."/>
            <person name="Worden A.Z."/>
            <person name="Armbrust E.V."/>
            <person name="Bowler C."/>
            <person name="Green B."/>
            <person name="Moulton V."/>
            <person name="Van Oosterhout C."/>
            <person name="Grigoriev I."/>
        </authorList>
    </citation>
    <scope>NUCLEOTIDE SEQUENCE [LARGE SCALE GENOMIC DNA]</scope>
    <source>
        <strain evidence="3 4">CCMP1102</strain>
    </source>
</reference>
<protein>
    <submittedName>
        <fullName evidence="3">SET domain-containing protein</fullName>
    </submittedName>
</protein>
<gene>
    <name evidence="3" type="ORF">FRACYDRAFT_255468</name>
</gene>
<dbReference type="SUPFAM" id="SSF82199">
    <property type="entry name" value="SET domain"/>
    <property type="match status" value="1"/>
</dbReference>
<feature type="compositionally biased region" description="Acidic residues" evidence="1">
    <location>
        <begin position="62"/>
        <end position="73"/>
    </location>
</feature>
<proteinExistence type="predicted"/>
<dbReference type="GO" id="GO:0016279">
    <property type="term" value="F:protein-lysine N-methyltransferase activity"/>
    <property type="evidence" value="ECO:0007669"/>
    <property type="project" value="TreeGrafter"/>
</dbReference>
<dbReference type="OrthoDB" id="341421at2759"/>